<evidence type="ECO:0000313" key="1">
    <source>
        <dbReference type="EMBL" id="PSU99958.1"/>
    </source>
</evidence>
<comment type="caution">
    <text evidence="1">The sequence shown here is derived from an EMBL/GenBank/DDBJ whole genome shotgun (WGS) entry which is preliminary data.</text>
</comment>
<protein>
    <submittedName>
        <fullName evidence="1">Uncharacterized protein</fullName>
    </submittedName>
</protein>
<evidence type="ECO:0000313" key="2">
    <source>
        <dbReference type="Proteomes" id="UP000241426"/>
    </source>
</evidence>
<dbReference type="EMBL" id="PYNF01000004">
    <property type="protein sequence ID" value="PSU99958.1"/>
    <property type="molecule type" value="Genomic_DNA"/>
</dbReference>
<accession>A0A2T3KKC2</accession>
<organism evidence="1 2">
    <name type="scientific">Photobacterium kishitanii</name>
    <dbReference type="NCBI Taxonomy" id="318456"/>
    <lineage>
        <taxon>Bacteria</taxon>
        <taxon>Pseudomonadati</taxon>
        <taxon>Pseudomonadota</taxon>
        <taxon>Gammaproteobacteria</taxon>
        <taxon>Vibrionales</taxon>
        <taxon>Vibrionaceae</taxon>
        <taxon>Photobacterium</taxon>
    </lineage>
</organism>
<proteinExistence type="predicted"/>
<gene>
    <name evidence="1" type="ORF">C9J27_06850</name>
</gene>
<sequence length="60" mass="6822">MLKNITIALGAEFIGSLANILAIYLLNLLQGLSKPAYIFIYKQVFGEDYRLYFIVCLFSN</sequence>
<dbReference type="Proteomes" id="UP000241426">
    <property type="component" value="Unassembled WGS sequence"/>
</dbReference>
<reference evidence="1 2" key="1">
    <citation type="submission" date="2018-01" db="EMBL/GenBank/DDBJ databases">
        <title>Whole genome sequencing of Histamine producing bacteria.</title>
        <authorList>
            <person name="Butler K."/>
        </authorList>
    </citation>
    <scope>NUCLEOTIDE SEQUENCE [LARGE SCALE GENOMIC DNA]</scope>
    <source>
        <strain evidence="1 2">FS-7.2</strain>
    </source>
</reference>
<dbReference type="AlphaFoldDB" id="A0A2T3KKC2"/>
<name>A0A2T3KKC2_9GAMM</name>